<dbReference type="PROSITE" id="PS51808">
    <property type="entry name" value="CHCH"/>
    <property type="match status" value="1"/>
</dbReference>
<dbReference type="GO" id="GO:0045332">
    <property type="term" value="P:phospholipid translocation"/>
    <property type="evidence" value="ECO:0007669"/>
    <property type="project" value="TreeGrafter"/>
</dbReference>
<dbReference type="Proteomes" id="UP000762676">
    <property type="component" value="Unassembled WGS sequence"/>
</dbReference>
<dbReference type="GO" id="GO:0005829">
    <property type="term" value="C:cytosol"/>
    <property type="evidence" value="ECO:0007669"/>
    <property type="project" value="TreeGrafter"/>
</dbReference>
<sequence>MNSVGEECQELKRRYDECFNKWFAEKFLKGQKDDPCQPLFKVYQDCVKKALKDKKLDIEQMEVQVMGTDNEKQPPS</sequence>
<reference evidence="4 5" key="1">
    <citation type="journal article" date="2021" name="Elife">
        <title>Chloroplast acquisition without the gene transfer in kleptoplastic sea slugs, Plakobranchus ocellatus.</title>
        <authorList>
            <person name="Maeda T."/>
            <person name="Takahashi S."/>
            <person name="Yoshida T."/>
            <person name="Shimamura S."/>
            <person name="Takaki Y."/>
            <person name="Nagai Y."/>
            <person name="Toyoda A."/>
            <person name="Suzuki Y."/>
            <person name="Arimoto A."/>
            <person name="Ishii H."/>
            <person name="Satoh N."/>
            <person name="Nishiyama T."/>
            <person name="Hasebe M."/>
            <person name="Maruyama T."/>
            <person name="Minagawa J."/>
            <person name="Obokata J."/>
            <person name="Shigenobu S."/>
        </authorList>
    </citation>
    <scope>NUCLEOTIDE SEQUENCE [LARGE SCALE GENOMIC DNA]</scope>
</reference>
<evidence type="ECO:0000313" key="4">
    <source>
        <dbReference type="EMBL" id="GFS27977.1"/>
    </source>
</evidence>
<evidence type="ECO:0000256" key="2">
    <source>
        <dbReference type="ARBA" id="ARBA00023157"/>
    </source>
</evidence>
<accession>A0AAV4JZ37</accession>
<dbReference type="InterPro" id="IPR007918">
    <property type="entry name" value="MDM35_apoptosis"/>
</dbReference>
<comment type="similarity">
    <text evidence="1">Belongs to the TRIAP1/MDM35 family.</text>
</comment>
<organism evidence="4 5">
    <name type="scientific">Elysia marginata</name>
    <dbReference type="NCBI Taxonomy" id="1093978"/>
    <lineage>
        <taxon>Eukaryota</taxon>
        <taxon>Metazoa</taxon>
        <taxon>Spiralia</taxon>
        <taxon>Lophotrochozoa</taxon>
        <taxon>Mollusca</taxon>
        <taxon>Gastropoda</taxon>
        <taxon>Heterobranchia</taxon>
        <taxon>Euthyneura</taxon>
        <taxon>Panpulmonata</taxon>
        <taxon>Sacoglossa</taxon>
        <taxon>Placobranchoidea</taxon>
        <taxon>Plakobranchidae</taxon>
        <taxon>Elysia</taxon>
    </lineage>
</organism>
<dbReference type="EMBL" id="BMAT01010593">
    <property type="protein sequence ID" value="GFS27977.1"/>
    <property type="molecule type" value="Genomic_DNA"/>
</dbReference>
<evidence type="ECO:0000256" key="3">
    <source>
        <dbReference type="ARBA" id="ARBA00023706"/>
    </source>
</evidence>
<evidence type="ECO:0000256" key="1">
    <source>
        <dbReference type="ARBA" id="ARBA00006196"/>
    </source>
</evidence>
<keyword evidence="2" id="KW-1015">Disulfide bond</keyword>
<evidence type="ECO:0000313" key="5">
    <source>
        <dbReference type="Proteomes" id="UP000762676"/>
    </source>
</evidence>
<dbReference type="PANTHER" id="PTHR46403">
    <property type="entry name" value="TP53-REGULATED INHIBITOR OF APOPTOSIS 1"/>
    <property type="match status" value="1"/>
</dbReference>
<gene>
    <name evidence="4" type="ORF">ElyMa_005323200</name>
</gene>
<dbReference type="PANTHER" id="PTHR46403:SF1">
    <property type="entry name" value="TP53-REGULATED INHIBITOR OF APOPTOSIS 1"/>
    <property type="match status" value="1"/>
</dbReference>
<dbReference type="Pfam" id="PF05254">
    <property type="entry name" value="UPF0203"/>
    <property type="match status" value="1"/>
</dbReference>
<comment type="catalytic activity">
    <reaction evidence="3">
        <text>a 1,2-diacyl-sn-glycero-3-phosphate(in) = a 1,2-diacyl-sn-glycero-3-phosphate(out)</text>
        <dbReference type="Rhea" id="RHEA:36435"/>
        <dbReference type="ChEBI" id="CHEBI:58608"/>
    </reaction>
</comment>
<protein>
    <submittedName>
        <fullName evidence="4">TP53-regulated inhibitor of apoptosis 1</fullName>
    </submittedName>
</protein>
<proteinExistence type="inferred from homology"/>
<dbReference type="GO" id="GO:0005758">
    <property type="term" value="C:mitochondrial intermembrane space"/>
    <property type="evidence" value="ECO:0007669"/>
    <property type="project" value="TreeGrafter"/>
</dbReference>
<dbReference type="GO" id="GO:1990050">
    <property type="term" value="F:phosphatidic acid transfer activity"/>
    <property type="evidence" value="ECO:0007669"/>
    <property type="project" value="TreeGrafter"/>
</dbReference>
<keyword evidence="5" id="KW-1185">Reference proteome</keyword>
<comment type="caution">
    <text evidence="4">The sequence shown here is derived from an EMBL/GenBank/DDBJ whole genome shotgun (WGS) entry which is preliminary data.</text>
</comment>
<name>A0AAV4JZ37_9GAST</name>
<dbReference type="GO" id="GO:0005634">
    <property type="term" value="C:nucleus"/>
    <property type="evidence" value="ECO:0007669"/>
    <property type="project" value="TreeGrafter"/>
</dbReference>
<dbReference type="AlphaFoldDB" id="A0AAV4JZ37"/>